<name>A0A437CK76_ORYJA</name>
<dbReference type="AlphaFoldDB" id="A0A437CK76"/>
<dbReference type="Proteomes" id="UP000283210">
    <property type="component" value="Chromosome 16"/>
</dbReference>
<dbReference type="EMBL" id="CM012452">
    <property type="protein sequence ID" value="RVE62914.1"/>
    <property type="molecule type" value="Genomic_DNA"/>
</dbReference>
<gene>
    <name evidence="2" type="ORF">OJAV_G00162480</name>
</gene>
<keyword evidence="3" id="KW-1185">Reference proteome</keyword>
<evidence type="ECO:0000313" key="3">
    <source>
        <dbReference type="Proteomes" id="UP000283210"/>
    </source>
</evidence>
<feature type="coiled-coil region" evidence="1">
    <location>
        <begin position="27"/>
        <end position="79"/>
    </location>
</feature>
<keyword evidence="1" id="KW-0175">Coiled coil</keyword>
<dbReference type="OrthoDB" id="73680at2759"/>
<reference evidence="2 3" key="2">
    <citation type="submission" date="2019-01" db="EMBL/GenBank/DDBJ databases">
        <title>A chromosome length genome reference of the Java medaka (oryzias javanicus).</title>
        <authorList>
            <person name="Herpin A."/>
            <person name="Takehana Y."/>
            <person name="Naruse K."/>
            <person name="Ansai S."/>
            <person name="Kawaguchi M."/>
        </authorList>
    </citation>
    <scope>NUCLEOTIDE SEQUENCE [LARGE SCALE GENOMIC DNA]</scope>
    <source>
        <strain evidence="2">RS831</strain>
        <tissue evidence="2">Whole body</tissue>
    </source>
</reference>
<evidence type="ECO:0000313" key="2">
    <source>
        <dbReference type="EMBL" id="RVE62914.1"/>
    </source>
</evidence>
<reference evidence="2 3" key="1">
    <citation type="submission" date="2018-11" db="EMBL/GenBank/DDBJ databases">
        <authorList>
            <person name="Lopez-Roques C."/>
            <person name="Donnadieu C."/>
            <person name="Bouchez O."/>
            <person name="Klopp C."/>
            <person name="Cabau C."/>
            <person name="Zahm M."/>
        </authorList>
    </citation>
    <scope>NUCLEOTIDE SEQUENCE [LARGE SCALE GENOMIC DNA]</scope>
    <source>
        <strain evidence="2">RS831</strain>
        <tissue evidence="2">Whole body</tissue>
    </source>
</reference>
<evidence type="ECO:0000256" key="1">
    <source>
        <dbReference type="SAM" id="Coils"/>
    </source>
</evidence>
<sequence length="80" mass="9508">MQPPLRPASLKLTVSNKAVNHHQEPSMETLQADIKELKMSLELLQTRHERDMQEVKEELREERSKRLALQEEVERLKIKH</sequence>
<proteinExistence type="predicted"/>
<protein>
    <submittedName>
        <fullName evidence="2">Uncharacterized protein</fullName>
    </submittedName>
</protein>
<organism evidence="2 3">
    <name type="scientific">Oryzias javanicus</name>
    <name type="common">Javanese ricefish</name>
    <name type="synonym">Aplocheilus javanicus</name>
    <dbReference type="NCBI Taxonomy" id="123683"/>
    <lineage>
        <taxon>Eukaryota</taxon>
        <taxon>Metazoa</taxon>
        <taxon>Chordata</taxon>
        <taxon>Craniata</taxon>
        <taxon>Vertebrata</taxon>
        <taxon>Euteleostomi</taxon>
        <taxon>Actinopterygii</taxon>
        <taxon>Neopterygii</taxon>
        <taxon>Teleostei</taxon>
        <taxon>Neoteleostei</taxon>
        <taxon>Acanthomorphata</taxon>
        <taxon>Ovalentaria</taxon>
        <taxon>Atherinomorphae</taxon>
        <taxon>Beloniformes</taxon>
        <taxon>Adrianichthyidae</taxon>
        <taxon>Oryziinae</taxon>
        <taxon>Oryzias</taxon>
    </lineage>
</organism>
<accession>A0A437CK76</accession>